<dbReference type="GO" id="GO:0000287">
    <property type="term" value="F:magnesium ion binding"/>
    <property type="evidence" value="ECO:0007669"/>
    <property type="project" value="UniProtKB-UniRule"/>
</dbReference>
<dbReference type="SUPFAM" id="SSF88723">
    <property type="entry name" value="PIN domain-like"/>
    <property type="match status" value="1"/>
</dbReference>
<comment type="cofactor">
    <cofactor evidence="5">
        <name>Mg(2+)</name>
        <dbReference type="ChEBI" id="CHEBI:18420"/>
    </cofactor>
</comment>
<dbReference type="InterPro" id="IPR002716">
    <property type="entry name" value="PIN_dom"/>
</dbReference>
<evidence type="ECO:0000313" key="7">
    <source>
        <dbReference type="EMBL" id="MBK7423057.1"/>
    </source>
</evidence>
<keyword evidence="3 5" id="KW-0479">Metal-binding</keyword>
<gene>
    <name evidence="5" type="primary">vapC</name>
    <name evidence="7" type="ORF">IPJ48_08165</name>
</gene>
<dbReference type="AlphaFoldDB" id="A0A9D7FC97"/>
<organism evidence="7 8">
    <name type="scientific">Candidatus Propionivibrio dominans</name>
    <dbReference type="NCBI Taxonomy" id="2954373"/>
    <lineage>
        <taxon>Bacteria</taxon>
        <taxon>Pseudomonadati</taxon>
        <taxon>Pseudomonadota</taxon>
        <taxon>Betaproteobacteria</taxon>
        <taxon>Rhodocyclales</taxon>
        <taxon>Rhodocyclaceae</taxon>
        <taxon>Propionivibrio</taxon>
    </lineage>
</organism>
<dbReference type="InterPro" id="IPR029060">
    <property type="entry name" value="PIN-like_dom_sf"/>
</dbReference>
<accession>A0A9D7FC97</accession>
<evidence type="ECO:0000259" key="6">
    <source>
        <dbReference type="Pfam" id="PF01850"/>
    </source>
</evidence>
<dbReference type="InterPro" id="IPR022907">
    <property type="entry name" value="VapC_family"/>
</dbReference>
<comment type="caution">
    <text evidence="7">The sequence shown here is derived from an EMBL/GenBank/DDBJ whole genome shotgun (WGS) entry which is preliminary data.</text>
</comment>
<feature type="binding site" evidence="5">
    <location>
        <position position="5"/>
    </location>
    <ligand>
        <name>Mg(2+)</name>
        <dbReference type="ChEBI" id="CHEBI:18420"/>
    </ligand>
</feature>
<feature type="binding site" evidence="5">
    <location>
        <position position="94"/>
    </location>
    <ligand>
        <name>Mg(2+)</name>
        <dbReference type="ChEBI" id="CHEBI:18420"/>
    </ligand>
</feature>
<proteinExistence type="inferred from homology"/>
<dbReference type="CDD" id="cd18683">
    <property type="entry name" value="PIN_VapC-like"/>
    <property type="match status" value="1"/>
</dbReference>
<dbReference type="EMBL" id="JADJNC010000011">
    <property type="protein sequence ID" value="MBK7423057.1"/>
    <property type="molecule type" value="Genomic_DNA"/>
</dbReference>
<keyword evidence="2 5" id="KW-0540">Nuclease</keyword>
<dbReference type="Pfam" id="PF01850">
    <property type="entry name" value="PIN"/>
    <property type="match status" value="1"/>
</dbReference>
<keyword evidence="5" id="KW-0800">Toxin</keyword>
<protein>
    <recommendedName>
        <fullName evidence="5">Ribonuclease VapC</fullName>
        <shortName evidence="5">RNase VapC</shortName>
        <ecNumber evidence="5">3.1.-.-</ecNumber>
    </recommendedName>
    <alternativeName>
        <fullName evidence="5">Toxin VapC</fullName>
    </alternativeName>
</protein>
<evidence type="ECO:0000256" key="4">
    <source>
        <dbReference type="ARBA" id="ARBA00022801"/>
    </source>
</evidence>
<keyword evidence="1 5" id="KW-1277">Toxin-antitoxin system</keyword>
<dbReference type="EC" id="3.1.-.-" evidence="5"/>
<dbReference type="Gene3D" id="3.40.50.1010">
    <property type="entry name" value="5'-nuclease"/>
    <property type="match status" value="1"/>
</dbReference>
<evidence type="ECO:0000256" key="1">
    <source>
        <dbReference type="ARBA" id="ARBA00022649"/>
    </source>
</evidence>
<reference evidence="7" key="1">
    <citation type="submission" date="2020-10" db="EMBL/GenBank/DDBJ databases">
        <title>Connecting structure to function with the recovery of over 1000 high-quality activated sludge metagenome-assembled genomes encoding full-length rRNA genes using long-read sequencing.</title>
        <authorList>
            <person name="Singleton C.M."/>
            <person name="Petriglieri F."/>
            <person name="Kristensen J.M."/>
            <person name="Kirkegaard R.H."/>
            <person name="Michaelsen T.Y."/>
            <person name="Andersen M.H."/>
            <person name="Karst S.M."/>
            <person name="Dueholm M.S."/>
            <person name="Nielsen P.H."/>
            <person name="Albertsen M."/>
        </authorList>
    </citation>
    <scope>NUCLEOTIDE SEQUENCE</scope>
    <source>
        <strain evidence="7">EsbW_18-Q3-R4-48_MAXAC.044</strain>
    </source>
</reference>
<evidence type="ECO:0000256" key="2">
    <source>
        <dbReference type="ARBA" id="ARBA00022722"/>
    </source>
</evidence>
<dbReference type="Proteomes" id="UP000886602">
    <property type="component" value="Unassembled WGS sequence"/>
</dbReference>
<comment type="similarity">
    <text evidence="5">Belongs to the PINc/VapC protein family.</text>
</comment>
<evidence type="ECO:0000256" key="3">
    <source>
        <dbReference type="ARBA" id="ARBA00022723"/>
    </source>
</evidence>
<keyword evidence="4 5" id="KW-0378">Hydrolase</keyword>
<keyword evidence="5" id="KW-0460">Magnesium</keyword>
<evidence type="ECO:0000256" key="5">
    <source>
        <dbReference type="HAMAP-Rule" id="MF_00265"/>
    </source>
</evidence>
<dbReference type="GO" id="GO:0004540">
    <property type="term" value="F:RNA nuclease activity"/>
    <property type="evidence" value="ECO:0007669"/>
    <property type="project" value="InterPro"/>
</dbReference>
<sequence>MIAFDTNLLVRALVVDNAEQVAVVRRLIAEDNVFISRTVLLETEWVLRARYRKTRVELHEFFTALLETDNTVIETSEAVGHALDWYVQGADFADALHLAVCGSTILHTFDRDFCKAARDAGIAPQVRVWECMSDQ</sequence>
<feature type="domain" description="PIN" evidence="6">
    <location>
        <begin position="3"/>
        <end position="118"/>
    </location>
</feature>
<evidence type="ECO:0000313" key="8">
    <source>
        <dbReference type="Proteomes" id="UP000886602"/>
    </source>
</evidence>
<dbReference type="HAMAP" id="MF_00265">
    <property type="entry name" value="VapC_Nob1"/>
    <property type="match status" value="1"/>
</dbReference>
<dbReference type="GO" id="GO:0016787">
    <property type="term" value="F:hydrolase activity"/>
    <property type="evidence" value="ECO:0007669"/>
    <property type="project" value="UniProtKB-KW"/>
</dbReference>
<name>A0A9D7FC97_9RHOO</name>
<comment type="function">
    <text evidence="5">Toxic component of a toxin-antitoxin (TA) system. An RNase.</text>
</comment>
<dbReference type="GO" id="GO:0090729">
    <property type="term" value="F:toxin activity"/>
    <property type="evidence" value="ECO:0007669"/>
    <property type="project" value="UniProtKB-KW"/>
</dbReference>